<dbReference type="SMART" id="SM00829">
    <property type="entry name" value="PKS_ER"/>
    <property type="match status" value="1"/>
</dbReference>
<dbReference type="InterPro" id="IPR020843">
    <property type="entry name" value="ER"/>
</dbReference>
<dbReference type="CDD" id="cd05288">
    <property type="entry name" value="PGDH"/>
    <property type="match status" value="1"/>
</dbReference>
<proteinExistence type="predicted"/>
<dbReference type="InterPro" id="IPR036291">
    <property type="entry name" value="NAD(P)-bd_dom_sf"/>
</dbReference>
<sequence length="338" mass="35979">MSTPVNRQLLLKTRPEGRVGREHFSLVETPVPALADGEVLVRVLYLSMDPTNRVWMSDVPQYLPPVAIGEVMRALGIGRVVASRHAGFADGDLVQGLVGWQDYAVVPADQAAQLVKLPAQSGLPLPTLLGACGMSGLTAYYGLTDIAPVQPGETLVVSAAAGSVGSIAGQIGKIHSARVVGIAGGADKCRYLTETLGFDAAVDYKADDFRQQLKAATPDGVHVNFENVGGEVMRAVLSRMVIGGRVALCGVISNYNSGRAADDVGVLISKRLTMRGFLILDYRKSREAVQVLSGWLRDGRLKAEETVADGLENAPDVLNRLFDGDHRGKLVLRVDPDA</sequence>
<dbReference type="InterPro" id="IPR011032">
    <property type="entry name" value="GroES-like_sf"/>
</dbReference>
<dbReference type="PANTHER" id="PTHR43205:SF7">
    <property type="entry name" value="PROSTAGLANDIN REDUCTASE 1"/>
    <property type="match status" value="1"/>
</dbReference>
<dbReference type="InterPro" id="IPR045010">
    <property type="entry name" value="MDR_fam"/>
</dbReference>
<dbReference type="Gene3D" id="3.40.50.720">
    <property type="entry name" value="NAD(P)-binding Rossmann-like Domain"/>
    <property type="match status" value="1"/>
</dbReference>
<evidence type="ECO:0000259" key="2">
    <source>
        <dbReference type="SMART" id="SM00829"/>
    </source>
</evidence>
<dbReference type="Pfam" id="PF00107">
    <property type="entry name" value="ADH_zinc_N"/>
    <property type="match status" value="1"/>
</dbReference>
<dbReference type="RefSeq" id="WP_301755433.1">
    <property type="nucleotide sequence ID" value="NZ_JAUJSQ010000004.1"/>
</dbReference>
<keyword evidence="4" id="KW-1185">Reference proteome</keyword>
<name>A0ABT8PAZ8_9BURK</name>
<accession>A0ABT8PAZ8</accession>
<dbReference type="SUPFAM" id="SSF50129">
    <property type="entry name" value="GroES-like"/>
    <property type="match status" value="1"/>
</dbReference>
<dbReference type="Gene3D" id="3.90.180.10">
    <property type="entry name" value="Medium-chain alcohol dehydrogenases, catalytic domain"/>
    <property type="match status" value="1"/>
</dbReference>
<feature type="domain" description="Enoyl reductase (ER)" evidence="2">
    <location>
        <begin position="20"/>
        <end position="332"/>
    </location>
</feature>
<dbReference type="EMBL" id="JAUJSQ010000004">
    <property type="protein sequence ID" value="MDN7932221.1"/>
    <property type="molecule type" value="Genomic_DNA"/>
</dbReference>
<evidence type="ECO:0000256" key="1">
    <source>
        <dbReference type="ARBA" id="ARBA00023002"/>
    </source>
</evidence>
<protein>
    <submittedName>
        <fullName evidence="3">NADP-dependent oxidoreductase</fullName>
    </submittedName>
</protein>
<dbReference type="InterPro" id="IPR013149">
    <property type="entry name" value="ADH-like_C"/>
</dbReference>
<dbReference type="Proteomes" id="UP001171606">
    <property type="component" value="Unassembled WGS sequence"/>
</dbReference>
<evidence type="ECO:0000313" key="3">
    <source>
        <dbReference type="EMBL" id="MDN7932221.1"/>
    </source>
</evidence>
<gene>
    <name evidence="3" type="ORF">QZM52_13115</name>
</gene>
<dbReference type="PANTHER" id="PTHR43205">
    <property type="entry name" value="PROSTAGLANDIN REDUCTASE"/>
    <property type="match status" value="1"/>
</dbReference>
<reference evidence="3" key="1">
    <citation type="submission" date="2023-07" db="EMBL/GenBank/DDBJ databases">
        <title>A collection of bacterial strains from the Burkholderia cepacia Research Laboratory and Repository.</title>
        <authorList>
            <person name="Lipuma J."/>
            <person name="Spilker T."/>
            <person name="Caverly L."/>
        </authorList>
    </citation>
    <scope>NUCLEOTIDE SEQUENCE</scope>
    <source>
        <strain evidence="3">AU42020</strain>
    </source>
</reference>
<evidence type="ECO:0000313" key="4">
    <source>
        <dbReference type="Proteomes" id="UP001171606"/>
    </source>
</evidence>
<keyword evidence="1" id="KW-0560">Oxidoreductase</keyword>
<comment type="caution">
    <text evidence="3">The sequence shown here is derived from an EMBL/GenBank/DDBJ whole genome shotgun (WGS) entry which is preliminary data.</text>
</comment>
<dbReference type="SUPFAM" id="SSF51735">
    <property type="entry name" value="NAD(P)-binding Rossmann-fold domains"/>
    <property type="match status" value="1"/>
</dbReference>
<organism evidence="3 4">
    <name type="scientific">Burkholderia metallica</name>
    <dbReference type="NCBI Taxonomy" id="488729"/>
    <lineage>
        <taxon>Bacteria</taxon>
        <taxon>Pseudomonadati</taxon>
        <taxon>Pseudomonadota</taxon>
        <taxon>Betaproteobacteria</taxon>
        <taxon>Burkholderiales</taxon>
        <taxon>Burkholderiaceae</taxon>
        <taxon>Burkholderia</taxon>
        <taxon>Burkholderia cepacia complex</taxon>
    </lineage>
</organism>
<dbReference type="InterPro" id="IPR041694">
    <property type="entry name" value="ADH_N_2"/>
</dbReference>
<dbReference type="Pfam" id="PF16884">
    <property type="entry name" value="ADH_N_2"/>
    <property type="match status" value="1"/>
</dbReference>